<evidence type="ECO:0000256" key="2">
    <source>
        <dbReference type="ARBA" id="ARBA00022475"/>
    </source>
</evidence>
<comment type="similarity">
    <text evidence="7">Belongs to the glycosyltransferase 87 family.</text>
</comment>
<dbReference type="RefSeq" id="WP_145268517.1">
    <property type="nucleotide sequence ID" value="NZ_CP036426.1"/>
</dbReference>
<feature type="transmembrane region" description="Helical" evidence="9">
    <location>
        <begin position="298"/>
        <end position="319"/>
    </location>
</feature>
<dbReference type="GO" id="GO:0016758">
    <property type="term" value="F:hexosyltransferase activity"/>
    <property type="evidence" value="ECO:0007669"/>
    <property type="project" value="InterPro"/>
</dbReference>
<comment type="subcellular location">
    <subcellularLocation>
        <location evidence="1">Cell membrane</location>
        <topology evidence="1">Multi-pass membrane protein</topology>
    </subcellularLocation>
</comment>
<evidence type="ECO:0000256" key="8">
    <source>
        <dbReference type="SAM" id="MobiDB-lite"/>
    </source>
</evidence>
<evidence type="ECO:0000256" key="1">
    <source>
        <dbReference type="ARBA" id="ARBA00004651"/>
    </source>
</evidence>
<dbReference type="Proteomes" id="UP000317835">
    <property type="component" value="Chromosome"/>
</dbReference>
<evidence type="ECO:0000256" key="4">
    <source>
        <dbReference type="ARBA" id="ARBA00022692"/>
    </source>
</evidence>
<evidence type="ECO:0000256" key="7">
    <source>
        <dbReference type="ARBA" id="ARBA00024033"/>
    </source>
</evidence>
<keyword evidence="3" id="KW-0808">Transferase</keyword>
<evidence type="ECO:0000313" key="10">
    <source>
        <dbReference type="EMBL" id="QDV33975.1"/>
    </source>
</evidence>
<accession>A0A518GZF3</accession>
<proteinExistence type="inferred from homology"/>
<keyword evidence="6 9" id="KW-0472">Membrane</keyword>
<reference evidence="10 11" key="1">
    <citation type="submission" date="2019-02" db="EMBL/GenBank/DDBJ databases">
        <title>Deep-cultivation of Planctomycetes and their phenomic and genomic characterization uncovers novel biology.</title>
        <authorList>
            <person name="Wiegand S."/>
            <person name="Jogler M."/>
            <person name="Boedeker C."/>
            <person name="Pinto D."/>
            <person name="Vollmers J."/>
            <person name="Rivas-Marin E."/>
            <person name="Kohn T."/>
            <person name="Peeters S.H."/>
            <person name="Heuer A."/>
            <person name="Rast P."/>
            <person name="Oberbeckmann S."/>
            <person name="Bunk B."/>
            <person name="Jeske O."/>
            <person name="Meyerdierks A."/>
            <person name="Storesund J.E."/>
            <person name="Kallscheuer N."/>
            <person name="Luecker S."/>
            <person name="Lage O.M."/>
            <person name="Pohl T."/>
            <person name="Merkel B.J."/>
            <person name="Hornburger P."/>
            <person name="Mueller R.-W."/>
            <person name="Bruemmer F."/>
            <person name="Labrenz M."/>
            <person name="Spormann A.M."/>
            <person name="Op den Camp H."/>
            <person name="Overmann J."/>
            <person name="Amann R."/>
            <person name="Jetten M.S.M."/>
            <person name="Mascher T."/>
            <person name="Medema M.H."/>
            <person name="Devos D.P."/>
            <person name="Kaster A.-K."/>
            <person name="Ovreas L."/>
            <person name="Rohde M."/>
            <person name="Galperin M.Y."/>
            <person name="Jogler C."/>
        </authorList>
    </citation>
    <scope>NUCLEOTIDE SEQUENCE [LARGE SCALE GENOMIC DNA]</scope>
    <source>
        <strain evidence="10 11">ElP</strain>
    </source>
</reference>
<feature type="transmembrane region" description="Helical" evidence="9">
    <location>
        <begin position="394"/>
        <end position="413"/>
    </location>
</feature>
<evidence type="ECO:0000313" key="11">
    <source>
        <dbReference type="Proteomes" id="UP000317835"/>
    </source>
</evidence>
<feature type="transmembrane region" description="Helical" evidence="9">
    <location>
        <begin position="125"/>
        <end position="144"/>
    </location>
</feature>
<feature type="region of interest" description="Disordered" evidence="8">
    <location>
        <begin position="1"/>
        <end position="27"/>
    </location>
</feature>
<dbReference type="OrthoDB" id="9879562at2"/>
<dbReference type="GO" id="GO:0005886">
    <property type="term" value="C:plasma membrane"/>
    <property type="evidence" value="ECO:0007669"/>
    <property type="project" value="UniProtKB-SubCell"/>
</dbReference>
<dbReference type="Pfam" id="PF09594">
    <property type="entry name" value="GT87"/>
    <property type="match status" value="1"/>
</dbReference>
<keyword evidence="11" id="KW-1185">Reference proteome</keyword>
<keyword evidence="4 9" id="KW-0812">Transmembrane</keyword>
<protein>
    <recommendedName>
        <fullName evidence="12">DUF2029 domain-containing protein</fullName>
    </recommendedName>
</protein>
<feature type="transmembrane region" description="Helical" evidence="9">
    <location>
        <begin position="181"/>
        <end position="197"/>
    </location>
</feature>
<gene>
    <name evidence="10" type="ORF">ElP_18560</name>
</gene>
<dbReference type="AlphaFoldDB" id="A0A518GZF3"/>
<evidence type="ECO:0000256" key="6">
    <source>
        <dbReference type="ARBA" id="ARBA00023136"/>
    </source>
</evidence>
<keyword evidence="5 9" id="KW-1133">Transmembrane helix</keyword>
<dbReference type="InterPro" id="IPR018584">
    <property type="entry name" value="GT87"/>
</dbReference>
<feature type="transmembrane region" description="Helical" evidence="9">
    <location>
        <begin position="234"/>
        <end position="254"/>
    </location>
</feature>
<feature type="transmembrane region" description="Helical" evidence="9">
    <location>
        <begin position="331"/>
        <end position="350"/>
    </location>
</feature>
<feature type="transmembrane region" description="Helical" evidence="9">
    <location>
        <begin position="156"/>
        <end position="174"/>
    </location>
</feature>
<evidence type="ECO:0000256" key="9">
    <source>
        <dbReference type="SAM" id="Phobius"/>
    </source>
</evidence>
<feature type="transmembrane region" description="Helical" evidence="9">
    <location>
        <begin position="203"/>
        <end position="227"/>
    </location>
</feature>
<evidence type="ECO:0008006" key="12">
    <source>
        <dbReference type="Google" id="ProtNLM"/>
    </source>
</evidence>
<feature type="transmembrane region" description="Helical" evidence="9">
    <location>
        <begin position="30"/>
        <end position="50"/>
    </location>
</feature>
<dbReference type="EMBL" id="CP036426">
    <property type="protein sequence ID" value="QDV33975.1"/>
    <property type="molecule type" value="Genomic_DNA"/>
</dbReference>
<keyword evidence="2" id="KW-1003">Cell membrane</keyword>
<name>A0A518GZF3_9BACT</name>
<organism evidence="10 11">
    <name type="scientific">Tautonia plasticadhaerens</name>
    <dbReference type="NCBI Taxonomy" id="2527974"/>
    <lineage>
        <taxon>Bacteria</taxon>
        <taxon>Pseudomonadati</taxon>
        <taxon>Planctomycetota</taxon>
        <taxon>Planctomycetia</taxon>
        <taxon>Isosphaerales</taxon>
        <taxon>Isosphaeraceae</taxon>
        <taxon>Tautonia</taxon>
    </lineage>
</organism>
<sequence length="444" mass="48288">MPGHHLPSSPSRGDVPGADAPDPPGRRPPWRLAGTVLGAVLLCCWASMWLDGYLENRLDKGEDFWVPEMHVLGGDFIFHIARTARIWAEGRNPYEPEVSWLAFPYPPLVPRLFTWTSLMGIREAVAVWLVGIAALTIAATVRTWRTRRELGLQPVPLTVLLSAVLFSTPVLFAMERGQCDVLVLPLLAGGVAAMRRGTRGLDLLAGLLFVVAAYVKYYPGLVLVGLLALRRWHAVGGFVGAGAIIGLVDLKWLLASFENMKAGVAMAEAMRSDAIHPCDHSLSGCWRSFWTYWDLTDLAGLPGPAMAAAVILPLVGLVCWRVARSGADARLLWPLMLWVVAAATFVPPMASDYNLFFLPLAALAVWDRRDPAAVHLLMAYLLLWWQPFDLKIDGALVLAFKLGGLAAVGLSLCRKASGLASEAPEAARGRRGLRPGSISIAEIR</sequence>
<evidence type="ECO:0000256" key="3">
    <source>
        <dbReference type="ARBA" id="ARBA00022679"/>
    </source>
</evidence>
<evidence type="ECO:0000256" key="5">
    <source>
        <dbReference type="ARBA" id="ARBA00022989"/>
    </source>
</evidence>
<dbReference type="KEGG" id="tpla:ElP_18560"/>